<evidence type="ECO:0000256" key="4">
    <source>
        <dbReference type="PROSITE-ProRule" id="PRU00500"/>
    </source>
</evidence>
<dbReference type="InterPro" id="IPR002223">
    <property type="entry name" value="Kunitz_BPTI"/>
</dbReference>
<evidence type="ECO:0000259" key="6">
    <source>
        <dbReference type="PROSITE" id="PS50279"/>
    </source>
</evidence>
<dbReference type="AlphaFoldDB" id="A0A077YWB1"/>
<dbReference type="PRINTS" id="PR00759">
    <property type="entry name" value="BASICPTASE"/>
</dbReference>
<dbReference type="InterPro" id="IPR036857">
    <property type="entry name" value="Thyroglobulin_1_sf"/>
</dbReference>
<sequence>MWVQILKLTIALSVFSATYSSLDPCQRQPFRATCDSLMHGRLMGRSQFVLRFYRRENECVSYPFALCRGDKSHAQLFKRKEDCELACVAKHTAKPLPTTSQPVNPYTKKFTSAHVFASMRTPPFKEVPVTMNSPSTGFSETTPATKLTKCQERRLLAQQSRRPAKGKVDIQSAVIYECTPDGAFEQVQCHQASGVCWCVNEDGYEIANTRTQGGNVRPDCSGRPLATAATTTSWTTSTRKAPMARCSNGAPAVDSLGRLLNCFVEQCPSGYRCAIQESEAVCCPYNEGNRHKQVTTSTPEVTTPSIATKKSTTAAKPRISTVALISPVTMSTTTTTKSTSSQKPLTTAPPVTRAVLSSAPTEKSTEVYAKKNERKEEKCKNELCSLECIEITNSKGCIECMCPQTEIADGKPLMTEQPTTQLKTTTVVEGTSSAVPSSAKNRSQTMRPPAIEKCLLPLDVGPCNGPPQPRWGFNRATNRCERFDYTGCGGNMNHFYSLKECNILCAKYIIPRPNEANVAPTMFTPVVAAGKLSEVPSGVASTGMEEAQSASAERINEDVEPVCALPRDSGPCMNFVIKWFYNAVTGKCERFQYGSCGGNSNNFDSMEACNSRCVSGIHAVGIQVPDACDQEKDSAPMRDISRSTSITIKDLPEIDVTAYSEQTVPTEPYSESSTILPVSYGGEPGIDIAMVGSEQTPMCPNGLPSKVDSQGHVILCLPGKALCPPASSCYFNGIDFFCCPMEEMGALPLSPSSDKNSVDENVAIDYGKRSKRQLPISTVELTAPSMLPNLPVVSPLRAPSLGTPYQIGSASQSVAQNYQRRSQLVNGIFGPRSDYHYSIPQPPTLSVGFLGATGGKNNPITCGPTAGGINCPEGFFCQKGMFPLCCPLDGSTKDLPPGAPDLVPPPPKVMPPPFAIEPPPSPSSKGLMESIDRNEVAAVQMVPNEQAAASSRLGLSQSVQPNVLVGSGKFHAETMKAPPLHAGNEHSYLTIILDNSKLLQANKPEEICLFNLCRNSQCLTMPVLNIKGQPLACPCKIQVRVTGGLEFLVTFSIATAFVQDARSLAQLPSEASQLAVFVRPEQQLRTANSNVPANHLFSRPISAGFQQESGIIPPLCSLAANQGRLCNSTENQARSQDFYYYDSKQRECIPLKYAGCGGNDNRFSSRNDCYRVCHRGLLPVGN</sequence>
<feature type="domain" description="BPTI/Kunitz inhibitor" evidence="6">
    <location>
        <begin position="1116"/>
        <end position="1173"/>
    </location>
</feature>
<dbReference type="SMR" id="A0A077YWB1"/>
<keyword evidence="2" id="KW-0722">Serine protease inhibitor</keyword>
<dbReference type="FunFam" id="4.10.410.10:FF:000020">
    <property type="entry name" value="Collagen, type VI, alpha 3"/>
    <property type="match status" value="1"/>
</dbReference>
<evidence type="ECO:0000256" key="2">
    <source>
        <dbReference type="ARBA" id="ARBA00022900"/>
    </source>
</evidence>
<dbReference type="Proteomes" id="UP000030665">
    <property type="component" value="Unassembled WGS sequence"/>
</dbReference>
<reference evidence="8" key="2">
    <citation type="submission" date="2014-03" db="EMBL/GenBank/DDBJ databases">
        <title>The whipworm genome and dual-species transcriptomics of an intimate host-pathogen interaction.</title>
        <authorList>
            <person name="Foth B.J."/>
            <person name="Tsai I.J."/>
            <person name="Reid A.J."/>
            <person name="Bancroft A.J."/>
            <person name="Nichol S."/>
            <person name="Tracey A."/>
            <person name="Holroyd N."/>
            <person name="Cotton J.A."/>
            <person name="Stanley E.J."/>
            <person name="Zarowiecki M."/>
            <person name="Liu J.Z."/>
            <person name="Huckvale T."/>
            <person name="Cooper P.J."/>
            <person name="Grencis R.K."/>
            <person name="Berriman M."/>
        </authorList>
    </citation>
    <scope>NUCLEOTIDE SEQUENCE [LARGE SCALE GENOMIC DNA]</scope>
</reference>
<name>A0A077YWB1_TRITR</name>
<dbReference type="InterPro" id="IPR036880">
    <property type="entry name" value="Kunitz_BPTI_sf"/>
</dbReference>
<dbReference type="InterPro" id="IPR006150">
    <property type="entry name" value="Cys_repeat_1"/>
</dbReference>
<dbReference type="EMBL" id="HG805815">
    <property type="protein sequence ID" value="CDW52091.1"/>
    <property type="molecule type" value="Genomic_DNA"/>
</dbReference>
<keyword evidence="1" id="KW-0646">Protease inhibitor</keyword>
<keyword evidence="9" id="KW-1185">Reference proteome</keyword>
<gene>
    <name evidence="8" type="ORF">TTRE_0000035001</name>
</gene>
<dbReference type="PROSITE" id="PS00280">
    <property type="entry name" value="BPTI_KUNITZ_1"/>
    <property type="match status" value="1"/>
</dbReference>
<dbReference type="SUPFAM" id="SSF57362">
    <property type="entry name" value="BPTI-like"/>
    <property type="match status" value="3"/>
</dbReference>
<reference evidence="8" key="1">
    <citation type="submission" date="2014-01" db="EMBL/GenBank/DDBJ databases">
        <authorList>
            <person name="Aslett M."/>
        </authorList>
    </citation>
    <scope>NUCLEOTIDE SEQUENCE</scope>
</reference>
<dbReference type="InterPro" id="IPR020901">
    <property type="entry name" value="Prtase_inh_Kunz-CS"/>
</dbReference>
<dbReference type="SMART" id="SM00131">
    <property type="entry name" value="KU"/>
    <property type="match status" value="3"/>
</dbReference>
<dbReference type="CDD" id="cd00109">
    <property type="entry name" value="Kunitz-type"/>
    <property type="match status" value="2"/>
</dbReference>
<dbReference type="Gene3D" id="4.10.800.10">
    <property type="entry name" value="Thyroglobulin type-1"/>
    <property type="match status" value="1"/>
</dbReference>
<feature type="domain" description="BPTI/Kunitz inhibitor" evidence="6">
    <location>
        <begin position="563"/>
        <end position="613"/>
    </location>
</feature>
<dbReference type="SMART" id="SM00211">
    <property type="entry name" value="TY"/>
    <property type="match status" value="1"/>
</dbReference>
<protein>
    <submittedName>
        <fullName evidence="8">Putative kunitz</fullName>
    </submittedName>
</protein>
<keyword evidence="3 4" id="KW-1015">Disulfide bond</keyword>
<dbReference type="Pfam" id="PF14625">
    <property type="entry name" value="Lustrin_cystein"/>
    <property type="match status" value="3"/>
</dbReference>
<dbReference type="Pfam" id="PF00086">
    <property type="entry name" value="Thyroglobulin_1"/>
    <property type="match status" value="1"/>
</dbReference>
<dbReference type="InterPro" id="IPR028150">
    <property type="entry name" value="Lustrin_cystein"/>
</dbReference>
<evidence type="ECO:0000313" key="9">
    <source>
        <dbReference type="Proteomes" id="UP000030665"/>
    </source>
</evidence>
<dbReference type="CDD" id="cd00191">
    <property type="entry name" value="TY"/>
    <property type="match status" value="1"/>
</dbReference>
<evidence type="ECO:0000256" key="5">
    <source>
        <dbReference type="SAM" id="SignalP"/>
    </source>
</evidence>
<evidence type="ECO:0000256" key="3">
    <source>
        <dbReference type="ARBA" id="ARBA00023157"/>
    </source>
</evidence>
<dbReference type="SUPFAM" id="SSF57610">
    <property type="entry name" value="Thyroglobulin type-1 domain"/>
    <property type="match status" value="1"/>
</dbReference>
<dbReference type="Gene3D" id="4.10.410.10">
    <property type="entry name" value="Pancreatic trypsin inhibitor Kunitz domain"/>
    <property type="match status" value="3"/>
</dbReference>
<dbReference type="OrthoDB" id="4473401at2759"/>
<keyword evidence="5" id="KW-0732">Signal</keyword>
<feature type="domain" description="BPTI/Kunitz inhibitor" evidence="6">
    <location>
        <begin position="454"/>
        <end position="505"/>
    </location>
</feature>
<dbReference type="GO" id="GO:0004867">
    <property type="term" value="F:serine-type endopeptidase inhibitor activity"/>
    <property type="evidence" value="ECO:0007669"/>
    <property type="project" value="UniProtKB-KW"/>
</dbReference>
<dbReference type="PANTHER" id="PTHR10083">
    <property type="entry name" value="KUNITZ-TYPE PROTEASE INHIBITOR-RELATED"/>
    <property type="match status" value="1"/>
</dbReference>
<evidence type="ECO:0000313" key="8">
    <source>
        <dbReference type="EMBL" id="CDW52091.1"/>
    </source>
</evidence>
<feature type="signal peptide" evidence="5">
    <location>
        <begin position="1"/>
        <end position="20"/>
    </location>
</feature>
<evidence type="ECO:0000256" key="1">
    <source>
        <dbReference type="ARBA" id="ARBA00022690"/>
    </source>
</evidence>
<dbReference type="InterPro" id="IPR000716">
    <property type="entry name" value="Thyroglobulin_1"/>
</dbReference>
<organism evidence="8 9">
    <name type="scientific">Trichuris trichiura</name>
    <name type="common">Whipworm</name>
    <name type="synonym">Trichocephalus trichiurus</name>
    <dbReference type="NCBI Taxonomy" id="36087"/>
    <lineage>
        <taxon>Eukaryota</taxon>
        <taxon>Metazoa</taxon>
        <taxon>Ecdysozoa</taxon>
        <taxon>Nematoda</taxon>
        <taxon>Enoplea</taxon>
        <taxon>Dorylaimia</taxon>
        <taxon>Trichinellida</taxon>
        <taxon>Trichuridae</taxon>
        <taxon>Trichuris</taxon>
    </lineage>
</organism>
<dbReference type="PROSITE" id="PS50279">
    <property type="entry name" value="BPTI_KUNITZ_2"/>
    <property type="match status" value="3"/>
</dbReference>
<dbReference type="InterPro" id="IPR050098">
    <property type="entry name" value="TFPI/VKTCI-like"/>
</dbReference>
<dbReference type="STRING" id="36087.A0A077YWB1"/>
<dbReference type="SMART" id="SM00289">
    <property type="entry name" value="WR1"/>
    <property type="match status" value="3"/>
</dbReference>
<accession>A0A077YWB1</accession>
<feature type="chain" id="PRO_5001728122" evidence="5">
    <location>
        <begin position="21"/>
        <end position="1182"/>
    </location>
</feature>
<dbReference type="PANTHER" id="PTHR10083:SF328">
    <property type="entry name" value="TISSUE FACTOR PATHWAY INHIBITOR"/>
    <property type="match status" value="1"/>
</dbReference>
<proteinExistence type="predicted"/>
<feature type="disulfide bond" evidence="4">
    <location>
        <begin position="189"/>
        <end position="196"/>
    </location>
</feature>
<feature type="domain" description="Thyroglobulin type-1" evidence="7">
    <location>
        <begin position="147"/>
        <end position="220"/>
    </location>
</feature>
<comment type="caution">
    <text evidence="4">Lacks conserved residue(s) required for the propagation of feature annotation.</text>
</comment>
<dbReference type="PROSITE" id="PS51162">
    <property type="entry name" value="THYROGLOBULIN_1_2"/>
    <property type="match status" value="1"/>
</dbReference>
<dbReference type="Pfam" id="PF00014">
    <property type="entry name" value="Kunitz_BPTI"/>
    <property type="match status" value="3"/>
</dbReference>
<evidence type="ECO:0000259" key="7">
    <source>
        <dbReference type="PROSITE" id="PS51162"/>
    </source>
</evidence>